<dbReference type="RefSeq" id="WP_369188042.1">
    <property type="nucleotide sequence ID" value="NZ_CP163431.1"/>
</dbReference>
<gene>
    <name evidence="1" type="ORF">AB5J58_16675</name>
</gene>
<proteinExistence type="predicted"/>
<dbReference type="AlphaFoldDB" id="A0AB39M655"/>
<dbReference type="EMBL" id="CP163431">
    <property type="protein sequence ID" value="XDQ01727.1"/>
    <property type="molecule type" value="Genomic_DNA"/>
</dbReference>
<evidence type="ECO:0000313" key="1">
    <source>
        <dbReference type="EMBL" id="XDQ01727.1"/>
    </source>
</evidence>
<accession>A0AB39M655</accession>
<organism evidence="1">
    <name type="scientific">Streptomyces sp. R08</name>
    <dbReference type="NCBI Taxonomy" id="3238624"/>
    <lineage>
        <taxon>Bacteria</taxon>
        <taxon>Bacillati</taxon>
        <taxon>Actinomycetota</taxon>
        <taxon>Actinomycetes</taxon>
        <taxon>Kitasatosporales</taxon>
        <taxon>Streptomycetaceae</taxon>
        <taxon>Streptomyces</taxon>
    </lineage>
</organism>
<name>A0AB39M655_9ACTN</name>
<sequence>MSIREDGQRICSRDRFAKAPKFVELAPGLHDLEFVVIRFRASRTSSFRRAVELQEGDVLVALCDPVQPNTFYRESRIVDSWFVGIPSAPSNGTAGSTSCSW</sequence>
<reference evidence="1" key="1">
    <citation type="submission" date="2024-07" db="EMBL/GenBank/DDBJ databases">
        <authorList>
            <person name="Yu S.T."/>
        </authorList>
    </citation>
    <scope>NUCLEOTIDE SEQUENCE</scope>
    <source>
        <strain evidence="1">R08</strain>
    </source>
</reference>
<protein>
    <submittedName>
        <fullName evidence="1">Uncharacterized protein</fullName>
    </submittedName>
</protein>